<feature type="region of interest" description="Disordered" evidence="1">
    <location>
        <begin position="127"/>
        <end position="163"/>
    </location>
</feature>
<protein>
    <submittedName>
        <fullName evidence="2">Uncharacterized protein</fullName>
    </submittedName>
</protein>
<name>A0A9W6BNH5_9CHLO</name>
<dbReference type="AlphaFoldDB" id="A0A9W6BNH5"/>
<organism evidence="2 3">
    <name type="scientific">Pleodorina starrii</name>
    <dbReference type="NCBI Taxonomy" id="330485"/>
    <lineage>
        <taxon>Eukaryota</taxon>
        <taxon>Viridiplantae</taxon>
        <taxon>Chlorophyta</taxon>
        <taxon>core chlorophytes</taxon>
        <taxon>Chlorophyceae</taxon>
        <taxon>CS clade</taxon>
        <taxon>Chlamydomonadales</taxon>
        <taxon>Volvocaceae</taxon>
        <taxon>Pleodorina</taxon>
    </lineage>
</organism>
<accession>A0A9W6BNH5</accession>
<keyword evidence="3" id="KW-1185">Reference proteome</keyword>
<evidence type="ECO:0000256" key="1">
    <source>
        <dbReference type="SAM" id="MobiDB-lite"/>
    </source>
</evidence>
<dbReference type="Proteomes" id="UP001165080">
    <property type="component" value="Unassembled WGS sequence"/>
</dbReference>
<evidence type="ECO:0000313" key="3">
    <source>
        <dbReference type="Proteomes" id="UP001165080"/>
    </source>
</evidence>
<sequence length="163" mass="18211">MADAGKTATTSGQDIDVVQLSKDPEKIKILMKRDPKFITRLITQLDKSMHALILEKMRRREAIAAAEKEIEQINETIRTHVKPNLERLDSSIVTKRELRDNLAKEIDASLGNVSELPLVAARTRARPLENSDTRLQQTQSAAWRKAVGTAGGPDNKVDHHRSA</sequence>
<proteinExistence type="predicted"/>
<gene>
    <name evidence="2" type="primary">PLEST007816</name>
    <name evidence="2" type="ORF">PLESTB_000971500</name>
</gene>
<comment type="caution">
    <text evidence="2">The sequence shown here is derived from an EMBL/GenBank/DDBJ whole genome shotgun (WGS) entry which is preliminary data.</text>
</comment>
<evidence type="ECO:0000313" key="2">
    <source>
        <dbReference type="EMBL" id="GLC55314.1"/>
    </source>
</evidence>
<dbReference type="EMBL" id="BRXU01000012">
    <property type="protein sequence ID" value="GLC55314.1"/>
    <property type="molecule type" value="Genomic_DNA"/>
</dbReference>
<reference evidence="2 3" key="1">
    <citation type="journal article" date="2023" name="Commun. Biol.">
        <title>Reorganization of the ancestral sex-determining regions during the evolution of trioecy in Pleodorina starrii.</title>
        <authorList>
            <person name="Takahashi K."/>
            <person name="Suzuki S."/>
            <person name="Kawai-Toyooka H."/>
            <person name="Yamamoto K."/>
            <person name="Hamaji T."/>
            <person name="Ootsuki R."/>
            <person name="Yamaguchi H."/>
            <person name="Kawachi M."/>
            <person name="Higashiyama T."/>
            <person name="Nozaki H."/>
        </authorList>
    </citation>
    <scope>NUCLEOTIDE SEQUENCE [LARGE SCALE GENOMIC DNA]</scope>
    <source>
        <strain evidence="2 3">NIES-4479</strain>
    </source>
</reference>